<gene>
    <name evidence="1" type="ORF">HF576_03065</name>
</gene>
<reference evidence="1 2" key="1">
    <citation type="submission" date="2020-04" db="EMBL/GenBank/DDBJ databases">
        <title>CFH 90308 Microbacterium sp.</title>
        <authorList>
            <person name="Nie G."/>
            <person name="Ming H."/>
            <person name="Xia T."/>
        </authorList>
    </citation>
    <scope>NUCLEOTIDE SEQUENCE [LARGE SCALE GENOMIC DNA]</scope>
    <source>
        <strain evidence="1 2">CFH 90308</strain>
    </source>
</reference>
<dbReference type="RefSeq" id="WP_168911292.1">
    <property type="nucleotide sequence ID" value="NZ_JABACI010000001.1"/>
</dbReference>
<evidence type="ECO:0000313" key="2">
    <source>
        <dbReference type="Proteomes" id="UP001429745"/>
    </source>
</evidence>
<accession>A0ABX1K728</accession>
<protein>
    <recommendedName>
        <fullName evidence="3">Ribosomally synthesized peptide with SipW-like signal peptide</fullName>
    </recommendedName>
</protein>
<evidence type="ECO:0000313" key="1">
    <source>
        <dbReference type="EMBL" id="NLP82817.1"/>
    </source>
</evidence>
<comment type="caution">
    <text evidence="1">The sequence shown here is derived from an EMBL/GenBank/DDBJ whole genome shotgun (WGS) entry which is preliminary data.</text>
</comment>
<evidence type="ECO:0008006" key="3">
    <source>
        <dbReference type="Google" id="ProtNLM"/>
    </source>
</evidence>
<proteinExistence type="predicted"/>
<dbReference type="Proteomes" id="UP001429745">
    <property type="component" value="Unassembled WGS sequence"/>
</dbReference>
<dbReference type="EMBL" id="JABACI010000001">
    <property type="protein sequence ID" value="NLP82817.1"/>
    <property type="molecule type" value="Genomic_DNA"/>
</dbReference>
<name>A0ABX1K728_9MICO</name>
<sequence>MSRRARRHAAQREPRRTSAPVRLLLGALATAGAIIVGVLAGGGTFAAWSVAAPAAAATTLQTGSASLTTTGLQLNATGLYPGLTTYGATTVRNTGTTPLALALEPAKGPATPTPFTTSLVISAAQIASAGDCTAGRVPVGATTRVAASAAADLRVTLSPGASALLCIGVGMPHDAPATAAGAAASGLALTISGTQVRP</sequence>
<organism evidence="1 2">
    <name type="scientific">Microbacterium salsuginis</name>
    <dbReference type="NCBI Taxonomy" id="2722803"/>
    <lineage>
        <taxon>Bacteria</taxon>
        <taxon>Bacillati</taxon>
        <taxon>Actinomycetota</taxon>
        <taxon>Actinomycetes</taxon>
        <taxon>Micrococcales</taxon>
        <taxon>Microbacteriaceae</taxon>
        <taxon>Microbacterium</taxon>
    </lineage>
</organism>
<keyword evidence="2" id="KW-1185">Reference proteome</keyword>